<evidence type="ECO:0000313" key="2">
    <source>
        <dbReference type="EMBL" id="KZT64920.1"/>
    </source>
</evidence>
<accession>A0A165LW12</accession>
<dbReference type="EMBL" id="KV429115">
    <property type="protein sequence ID" value="KZT64920.1"/>
    <property type="molecule type" value="Genomic_DNA"/>
</dbReference>
<evidence type="ECO:0000256" key="1">
    <source>
        <dbReference type="SAM" id="MobiDB-lite"/>
    </source>
</evidence>
<name>A0A165LW12_9APHY</name>
<gene>
    <name evidence="2" type="ORF">DAEQUDRAFT_569264</name>
</gene>
<dbReference type="Proteomes" id="UP000076727">
    <property type="component" value="Unassembled WGS sequence"/>
</dbReference>
<organism evidence="2 3">
    <name type="scientific">Daedalea quercina L-15889</name>
    <dbReference type="NCBI Taxonomy" id="1314783"/>
    <lineage>
        <taxon>Eukaryota</taxon>
        <taxon>Fungi</taxon>
        <taxon>Dikarya</taxon>
        <taxon>Basidiomycota</taxon>
        <taxon>Agaricomycotina</taxon>
        <taxon>Agaricomycetes</taxon>
        <taxon>Polyporales</taxon>
        <taxon>Fomitopsis</taxon>
    </lineage>
</organism>
<dbReference type="AlphaFoldDB" id="A0A165LW12"/>
<proteinExistence type="predicted"/>
<feature type="region of interest" description="Disordered" evidence="1">
    <location>
        <begin position="1"/>
        <end position="23"/>
    </location>
</feature>
<sequence length="226" mass="25229">MSTQCAGASTTTNAGGEAARPPMAGHFPRWQAHLSCQSRFHLGVSRRGRAMARECTRRTRRALCDPPREVLLCRRQVHARGSLLDLKRKRNGMGAANTVSMPGLVRRGRAVRAHLQLKPRRENATGVGQAASESCIHYAPARMLRRIGKQSSLQLLCPRPCEPWHVPPPPLSPRSPPSPQAVHCPYGTYTRRQRTVPRPAQGPQGSSRCQWLYCAERVPRSAWRIR</sequence>
<reference evidence="2 3" key="1">
    <citation type="journal article" date="2016" name="Mol. Biol. Evol.">
        <title>Comparative Genomics of Early-Diverging Mushroom-Forming Fungi Provides Insights into the Origins of Lignocellulose Decay Capabilities.</title>
        <authorList>
            <person name="Nagy L.G."/>
            <person name="Riley R."/>
            <person name="Tritt A."/>
            <person name="Adam C."/>
            <person name="Daum C."/>
            <person name="Floudas D."/>
            <person name="Sun H."/>
            <person name="Yadav J.S."/>
            <person name="Pangilinan J."/>
            <person name="Larsson K.H."/>
            <person name="Matsuura K."/>
            <person name="Barry K."/>
            <person name="Labutti K."/>
            <person name="Kuo R."/>
            <person name="Ohm R.A."/>
            <person name="Bhattacharya S.S."/>
            <person name="Shirouzu T."/>
            <person name="Yoshinaga Y."/>
            <person name="Martin F.M."/>
            <person name="Grigoriev I.V."/>
            <person name="Hibbett D.S."/>
        </authorList>
    </citation>
    <scope>NUCLEOTIDE SEQUENCE [LARGE SCALE GENOMIC DNA]</scope>
    <source>
        <strain evidence="2 3">L-15889</strain>
    </source>
</reference>
<feature type="compositionally biased region" description="Polar residues" evidence="1">
    <location>
        <begin position="1"/>
        <end position="14"/>
    </location>
</feature>
<keyword evidence="3" id="KW-1185">Reference proteome</keyword>
<protein>
    <submittedName>
        <fullName evidence="2">Uncharacterized protein</fullName>
    </submittedName>
</protein>
<evidence type="ECO:0000313" key="3">
    <source>
        <dbReference type="Proteomes" id="UP000076727"/>
    </source>
</evidence>